<feature type="region of interest" description="Disordered" evidence="1">
    <location>
        <begin position="203"/>
        <end position="224"/>
    </location>
</feature>
<dbReference type="EMBL" id="NCVQ01000003">
    <property type="protein sequence ID" value="PWZ39035.1"/>
    <property type="molecule type" value="Genomic_DNA"/>
</dbReference>
<feature type="compositionally biased region" description="Acidic residues" evidence="1">
    <location>
        <begin position="215"/>
        <end position="224"/>
    </location>
</feature>
<feature type="non-terminal residue" evidence="2">
    <location>
        <position position="1"/>
    </location>
</feature>
<comment type="caution">
    <text evidence="2">The sequence shown here is derived from an EMBL/GenBank/DDBJ whole genome shotgun (WGS) entry which is preliminary data.</text>
</comment>
<evidence type="ECO:0000256" key="1">
    <source>
        <dbReference type="SAM" id="MobiDB-lite"/>
    </source>
</evidence>
<evidence type="ECO:0000313" key="2">
    <source>
        <dbReference type="EMBL" id="PWZ39035.1"/>
    </source>
</evidence>
<accession>A0A3L6FVX0</accession>
<gene>
    <name evidence="2" type="ORF">Zm00014a_006278</name>
</gene>
<sequence>ANPGSRTHPVSRQAAAVPSAVRRGTEPLSLSLPVRRAVAPLAVLCLRSPAEPLSACHCPSVRRAAVLSGFTVRRTGSFASATRRPSSFRRPPSRSVRQAIPKFFSVLRHWCEVTTAFIAIALFCCQKFNHIRSLTFALKRSTTLVSASSEEELRKKVINFQKLQEIDNQMARVRSTARVERDGDETEATETVLISEAMRRSGLVSSEDTPAAEATQDDVEEDEIEDEYGAMPSKPSHLEFGKSTITKGDMAKLLKLGYFSEDKKELIRFGGEEVTPKPEKDEVVVFKSFFKAGLRFPCMG</sequence>
<name>A0A3L6FVX0_MAIZE</name>
<dbReference type="Proteomes" id="UP000251960">
    <property type="component" value="Chromosome 2"/>
</dbReference>
<dbReference type="AlphaFoldDB" id="A0A3L6FVX0"/>
<protein>
    <submittedName>
        <fullName evidence="2">Uncharacterized protein</fullName>
    </submittedName>
</protein>
<reference evidence="2" key="1">
    <citation type="journal article" date="2018" name="Nat. Genet.">
        <title>Extensive intraspecific gene order and gene structural variations between Mo17 and other maize genomes.</title>
        <authorList>
            <person name="Sun S."/>
            <person name="Zhou Y."/>
            <person name="Chen J."/>
            <person name="Shi J."/>
            <person name="Zhao H."/>
            <person name="Zhao H."/>
            <person name="Song W."/>
            <person name="Zhang M."/>
            <person name="Cui Y."/>
            <person name="Dong X."/>
            <person name="Liu H."/>
            <person name="Ma X."/>
            <person name="Jiao Y."/>
            <person name="Wang B."/>
            <person name="Wei X."/>
            <person name="Stein J.C."/>
            <person name="Glaubitz J.C."/>
            <person name="Lu F."/>
            <person name="Yu G."/>
            <person name="Liang C."/>
            <person name="Fengler K."/>
            <person name="Li B."/>
            <person name="Rafalski A."/>
            <person name="Schnable P.S."/>
            <person name="Ware D.H."/>
            <person name="Buckler E.S."/>
            <person name="Lai J."/>
        </authorList>
    </citation>
    <scope>NUCLEOTIDE SEQUENCE [LARGE SCALE GENOMIC DNA]</scope>
    <source>
        <tissue evidence="2">Seedling</tissue>
    </source>
</reference>
<proteinExistence type="predicted"/>
<organism evidence="2">
    <name type="scientific">Zea mays</name>
    <name type="common">Maize</name>
    <dbReference type="NCBI Taxonomy" id="4577"/>
    <lineage>
        <taxon>Eukaryota</taxon>
        <taxon>Viridiplantae</taxon>
        <taxon>Streptophyta</taxon>
        <taxon>Embryophyta</taxon>
        <taxon>Tracheophyta</taxon>
        <taxon>Spermatophyta</taxon>
        <taxon>Magnoliopsida</taxon>
        <taxon>Liliopsida</taxon>
        <taxon>Poales</taxon>
        <taxon>Poaceae</taxon>
        <taxon>PACMAD clade</taxon>
        <taxon>Panicoideae</taxon>
        <taxon>Andropogonodae</taxon>
        <taxon>Andropogoneae</taxon>
        <taxon>Tripsacinae</taxon>
        <taxon>Zea</taxon>
    </lineage>
</organism>